<reference evidence="12 14" key="2">
    <citation type="journal article" date="2013" name="Nature">
        <title>Insights into bilaterian evolution from three spiralian genomes.</title>
        <authorList>
            <person name="Simakov O."/>
            <person name="Marletaz F."/>
            <person name="Cho S.J."/>
            <person name="Edsinger-Gonzales E."/>
            <person name="Havlak P."/>
            <person name="Hellsten U."/>
            <person name="Kuo D.H."/>
            <person name="Larsson T."/>
            <person name="Lv J."/>
            <person name="Arendt D."/>
            <person name="Savage R."/>
            <person name="Osoegawa K."/>
            <person name="de Jong P."/>
            <person name="Grimwood J."/>
            <person name="Chapman J.A."/>
            <person name="Shapiro H."/>
            <person name="Aerts A."/>
            <person name="Otillar R.P."/>
            <person name="Terry A.Y."/>
            <person name="Boore J.L."/>
            <person name="Grigoriev I.V."/>
            <person name="Lindberg D.R."/>
            <person name="Seaver E.C."/>
            <person name="Weisblat D.A."/>
            <person name="Putnam N.H."/>
            <person name="Rokhsar D.S."/>
        </authorList>
    </citation>
    <scope>NUCLEOTIDE SEQUENCE</scope>
    <source>
        <strain evidence="12 14">I ESC-2004</strain>
    </source>
</reference>
<feature type="non-terminal residue" evidence="12">
    <location>
        <position position="94"/>
    </location>
</feature>
<evidence type="ECO:0000256" key="2">
    <source>
        <dbReference type="ARBA" id="ARBA00022475"/>
    </source>
</evidence>
<dbReference type="GO" id="GO:0045211">
    <property type="term" value="C:postsynaptic membrane"/>
    <property type="evidence" value="ECO:0007669"/>
    <property type="project" value="InterPro"/>
</dbReference>
<dbReference type="InterPro" id="IPR002394">
    <property type="entry name" value="Nicotinic_acetylcholine_rcpt"/>
</dbReference>
<keyword evidence="14" id="KW-1185">Reference proteome</keyword>
<accession>R7THT1</accession>
<keyword evidence="6" id="KW-0472">Membrane</keyword>
<dbReference type="AlphaFoldDB" id="R7THT1"/>
<keyword evidence="7" id="KW-0675">Receptor</keyword>
<dbReference type="Gene3D" id="2.70.170.10">
    <property type="entry name" value="Neurotransmitter-gated ion-channel ligand-binding domain"/>
    <property type="match status" value="1"/>
</dbReference>
<evidence type="ECO:0000256" key="9">
    <source>
        <dbReference type="ARBA" id="ARBA00023303"/>
    </source>
</evidence>
<evidence type="ECO:0000256" key="10">
    <source>
        <dbReference type="ARBA" id="ARBA00034099"/>
    </source>
</evidence>
<dbReference type="STRING" id="283909.R7THT1"/>
<keyword evidence="5" id="KW-0406">Ion transport</keyword>
<dbReference type="PRINTS" id="PR00254">
    <property type="entry name" value="NICOTINICR"/>
</dbReference>
<keyword evidence="4" id="KW-0770">Synapse</keyword>
<gene>
    <name evidence="12" type="ORF">CAPTEDRAFT_87145</name>
</gene>
<comment type="subcellular location">
    <subcellularLocation>
        <location evidence="10">Synaptic cell membrane</location>
        <topology evidence="10">Multi-pass membrane protein</topology>
    </subcellularLocation>
</comment>
<keyword evidence="1" id="KW-0813">Transport</keyword>
<sequence length="94" mass="11095">EARLVRSMLDRYREISPLSRPVSNSSHTVRVNFGLGLQKILDIDEKNQVLTTYLWLHHEWKDDFLSWDPAEFDGLTKIRLPVNDIWSPDIVLYN</sequence>
<dbReference type="Pfam" id="PF02931">
    <property type="entry name" value="Neur_chan_LBD"/>
    <property type="match status" value="1"/>
</dbReference>
<dbReference type="EnsemblMetazoa" id="CapteT87145">
    <property type="protein sequence ID" value="CapteP87145"/>
    <property type="gene ID" value="CapteG87145"/>
</dbReference>
<dbReference type="GO" id="GO:0022848">
    <property type="term" value="F:acetylcholine-gated monoatomic cation-selective channel activity"/>
    <property type="evidence" value="ECO:0007669"/>
    <property type="project" value="InterPro"/>
</dbReference>
<dbReference type="Proteomes" id="UP000014760">
    <property type="component" value="Unassembled WGS sequence"/>
</dbReference>
<dbReference type="OMA" id="QAYDNIS"/>
<dbReference type="InterPro" id="IPR006201">
    <property type="entry name" value="Neur_channel"/>
</dbReference>
<dbReference type="SUPFAM" id="SSF63712">
    <property type="entry name" value="Nicotinic receptor ligand binding domain-like"/>
    <property type="match status" value="1"/>
</dbReference>
<dbReference type="PANTHER" id="PTHR18945">
    <property type="entry name" value="NEUROTRANSMITTER GATED ION CHANNEL"/>
    <property type="match status" value="1"/>
</dbReference>
<evidence type="ECO:0000256" key="5">
    <source>
        <dbReference type="ARBA" id="ARBA00023065"/>
    </source>
</evidence>
<evidence type="ECO:0000256" key="7">
    <source>
        <dbReference type="ARBA" id="ARBA00023170"/>
    </source>
</evidence>
<evidence type="ECO:0000313" key="12">
    <source>
        <dbReference type="EMBL" id="ELT90655.1"/>
    </source>
</evidence>
<protein>
    <recommendedName>
        <fullName evidence="11">Neurotransmitter-gated ion-channel ligand-binding domain-containing protein</fullName>
    </recommendedName>
</protein>
<evidence type="ECO:0000256" key="4">
    <source>
        <dbReference type="ARBA" id="ARBA00023018"/>
    </source>
</evidence>
<evidence type="ECO:0000256" key="6">
    <source>
        <dbReference type="ARBA" id="ARBA00023136"/>
    </source>
</evidence>
<evidence type="ECO:0000256" key="3">
    <source>
        <dbReference type="ARBA" id="ARBA00022692"/>
    </source>
</evidence>
<evidence type="ECO:0000313" key="14">
    <source>
        <dbReference type="Proteomes" id="UP000014760"/>
    </source>
</evidence>
<dbReference type="OrthoDB" id="5975154at2759"/>
<keyword evidence="9" id="KW-0407">Ion channel</keyword>
<dbReference type="EMBL" id="KB310830">
    <property type="protein sequence ID" value="ELT90655.1"/>
    <property type="molecule type" value="Genomic_DNA"/>
</dbReference>
<keyword evidence="8" id="KW-1071">Ligand-gated ion channel</keyword>
<dbReference type="GO" id="GO:0004888">
    <property type="term" value="F:transmembrane signaling receptor activity"/>
    <property type="evidence" value="ECO:0007669"/>
    <property type="project" value="InterPro"/>
</dbReference>
<evidence type="ECO:0000256" key="1">
    <source>
        <dbReference type="ARBA" id="ARBA00022448"/>
    </source>
</evidence>
<evidence type="ECO:0000259" key="11">
    <source>
        <dbReference type="Pfam" id="PF02931"/>
    </source>
</evidence>
<name>R7THT1_CAPTE</name>
<keyword evidence="2" id="KW-1003">Cell membrane</keyword>
<dbReference type="InterPro" id="IPR006202">
    <property type="entry name" value="Neur_chan_lig-bd"/>
</dbReference>
<reference evidence="13" key="3">
    <citation type="submission" date="2015-06" db="UniProtKB">
        <authorList>
            <consortium name="EnsemblMetazoa"/>
        </authorList>
    </citation>
    <scope>IDENTIFICATION</scope>
</reference>
<dbReference type="InterPro" id="IPR036734">
    <property type="entry name" value="Neur_chan_lig-bd_sf"/>
</dbReference>
<organism evidence="12">
    <name type="scientific">Capitella teleta</name>
    <name type="common">Polychaete worm</name>
    <dbReference type="NCBI Taxonomy" id="283909"/>
    <lineage>
        <taxon>Eukaryota</taxon>
        <taxon>Metazoa</taxon>
        <taxon>Spiralia</taxon>
        <taxon>Lophotrochozoa</taxon>
        <taxon>Annelida</taxon>
        <taxon>Polychaeta</taxon>
        <taxon>Sedentaria</taxon>
        <taxon>Scolecida</taxon>
        <taxon>Capitellidae</taxon>
        <taxon>Capitella</taxon>
    </lineage>
</organism>
<dbReference type="HOGENOM" id="CLU_018074_7_2_1"/>
<feature type="domain" description="Neurotransmitter-gated ion-channel ligand-binding" evidence="11">
    <location>
        <begin position="2"/>
        <end position="94"/>
    </location>
</feature>
<proteinExistence type="predicted"/>
<reference evidence="14" key="1">
    <citation type="submission" date="2012-12" db="EMBL/GenBank/DDBJ databases">
        <authorList>
            <person name="Hellsten U."/>
            <person name="Grimwood J."/>
            <person name="Chapman J.A."/>
            <person name="Shapiro H."/>
            <person name="Aerts A."/>
            <person name="Otillar R.P."/>
            <person name="Terry A.Y."/>
            <person name="Boore J.L."/>
            <person name="Simakov O."/>
            <person name="Marletaz F."/>
            <person name="Cho S.-J."/>
            <person name="Edsinger-Gonzales E."/>
            <person name="Havlak P."/>
            <person name="Kuo D.-H."/>
            <person name="Larsson T."/>
            <person name="Lv J."/>
            <person name="Arendt D."/>
            <person name="Savage R."/>
            <person name="Osoegawa K."/>
            <person name="de Jong P."/>
            <person name="Lindberg D.R."/>
            <person name="Seaver E.C."/>
            <person name="Weisblat D.A."/>
            <person name="Putnam N.H."/>
            <person name="Grigoriev I.V."/>
            <person name="Rokhsar D.S."/>
        </authorList>
    </citation>
    <scope>NUCLEOTIDE SEQUENCE</scope>
    <source>
        <strain evidence="14">I ESC-2004</strain>
    </source>
</reference>
<evidence type="ECO:0000256" key="8">
    <source>
        <dbReference type="ARBA" id="ARBA00023286"/>
    </source>
</evidence>
<evidence type="ECO:0000313" key="13">
    <source>
        <dbReference type="EnsemblMetazoa" id="CapteP87145"/>
    </source>
</evidence>
<dbReference type="EMBL" id="AMQN01014248">
    <property type="status" value="NOT_ANNOTATED_CDS"/>
    <property type="molecule type" value="Genomic_DNA"/>
</dbReference>
<keyword evidence="3" id="KW-0812">Transmembrane</keyword>
<feature type="non-terminal residue" evidence="12">
    <location>
        <position position="1"/>
    </location>
</feature>